<dbReference type="SUPFAM" id="SSF48264">
    <property type="entry name" value="Cytochrome P450"/>
    <property type="match status" value="1"/>
</dbReference>
<keyword evidence="10" id="KW-1185">Reference proteome</keyword>
<dbReference type="GO" id="GO:0016705">
    <property type="term" value="F:oxidoreductase activity, acting on paired donors, with incorporation or reduction of molecular oxygen"/>
    <property type="evidence" value="ECO:0007669"/>
    <property type="project" value="InterPro"/>
</dbReference>
<dbReference type="PANTHER" id="PTHR46206:SF7">
    <property type="entry name" value="P450, PUTATIVE (EUROFUNG)-RELATED"/>
    <property type="match status" value="1"/>
</dbReference>
<keyword evidence="8" id="KW-0812">Transmembrane</keyword>
<dbReference type="GO" id="GO:0005506">
    <property type="term" value="F:iron ion binding"/>
    <property type="evidence" value="ECO:0007669"/>
    <property type="project" value="InterPro"/>
</dbReference>
<comment type="cofactor">
    <cofactor evidence="1 6">
        <name>heme</name>
        <dbReference type="ChEBI" id="CHEBI:30413"/>
    </cofactor>
</comment>
<keyword evidence="7" id="KW-0503">Monooxygenase</keyword>
<keyword evidence="6 7" id="KW-0349">Heme</keyword>
<evidence type="ECO:0000256" key="8">
    <source>
        <dbReference type="SAM" id="Phobius"/>
    </source>
</evidence>
<dbReference type="CDD" id="cd11041">
    <property type="entry name" value="CYP503A1-like"/>
    <property type="match status" value="1"/>
</dbReference>
<dbReference type="InterPro" id="IPR002403">
    <property type="entry name" value="Cyt_P450_E_grp-IV"/>
</dbReference>
<evidence type="ECO:0000256" key="2">
    <source>
        <dbReference type="ARBA" id="ARBA00010617"/>
    </source>
</evidence>
<keyword evidence="3 6" id="KW-0479">Metal-binding</keyword>
<feature type="transmembrane region" description="Helical" evidence="8">
    <location>
        <begin position="20"/>
        <end position="43"/>
    </location>
</feature>
<evidence type="ECO:0000256" key="6">
    <source>
        <dbReference type="PIRSR" id="PIRSR602403-1"/>
    </source>
</evidence>
<evidence type="ECO:0000313" key="9">
    <source>
        <dbReference type="EMBL" id="KAF2186298.1"/>
    </source>
</evidence>
<gene>
    <name evidence="9" type="ORF">K469DRAFT_573510</name>
</gene>
<evidence type="ECO:0000256" key="4">
    <source>
        <dbReference type="ARBA" id="ARBA00023002"/>
    </source>
</evidence>
<dbReference type="Proteomes" id="UP000800200">
    <property type="component" value="Unassembled WGS sequence"/>
</dbReference>
<dbReference type="Pfam" id="PF00067">
    <property type="entry name" value="p450"/>
    <property type="match status" value="1"/>
</dbReference>
<name>A0A6A6E753_9PEZI</name>
<evidence type="ECO:0000256" key="3">
    <source>
        <dbReference type="ARBA" id="ARBA00022723"/>
    </source>
</evidence>
<reference evidence="9" key="1">
    <citation type="journal article" date="2020" name="Stud. Mycol.">
        <title>101 Dothideomycetes genomes: a test case for predicting lifestyles and emergence of pathogens.</title>
        <authorList>
            <person name="Haridas S."/>
            <person name="Albert R."/>
            <person name="Binder M."/>
            <person name="Bloem J."/>
            <person name="Labutti K."/>
            <person name="Salamov A."/>
            <person name="Andreopoulos B."/>
            <person name="Baker S."/>
            <person name="Barry K."/>
            <person name="Bills G."/>
            <person name="Bluhm B."/>
            <person name="Cannon C."/>
            <person name="Castanera R."/>
            <person name="Culley D."/>
            <person name="Daum C."/>
            <person name="Ezra D."/>
            <person name="Gonzalez J."/>
            <person name="Henrissat B."/>
            <person name="Kuo A."/>
            <person name="Liang C."/>
            <person name="Lipzen A."/>
            <person name="Lutzoni F."/>
            <person name="Magnuson J."/>
            <person name="Mondo S."/>
            <person name="Nolan M."/>
            <person name="Ohm R."/>
            <person name="Pangilinan J."/>
            <person name="Park H.-J."/>
            <person name="Ramirez L."/>
            <person name="Alfaro M."/>
            <person name="Sun H."/>
            <person name="Tritt A."/>
            <person name="Yoshinaga Y."/>
            <person name="Zwiers L.-H."/>
            <person name="Turgeon B."/>
            <person name="Goodwin S."/>
            <person name="Spatafora J."/>
            <person name="Crous P."/>
            <person name="Grigoriev I."/>
        </authorList>
    </citation>
    <scope>NUCLEOTIDE SEQUENCE</scope>
    <source>
        <strain evidence="9">CBS 207.26</strain>
    </source>
</reference>
<evidence type="ECO:0000256" key="5">
    <source>
        <dbReference type="ARBA" id="ARBA00023004"/>
    </source>
</evidence>
<dbReference type="InterPro" id="IPR017972">
    <property type="entry name" value="Cyt_P450_CS"/>
</dbReference>
<dbReference type="OrthoDB" id="1844152at2759"/>
<keyword evidence="8" id="KW-1133">Transmembrane helix</keyword>
<keyword evidence="5 6" id="KW-0408">Iron</keyword>
<dbReference type="PANTHER" id="PTHR46206">
    <property type="entry name" value="CYTOCHROME P450"/>
    <property type="match status" value="1"/>
</dbReference>
<dbReference type="InterPro" id="IPR036396">
    <property type="entry name" value="Cyt_P450_sf"/>
</dbReference>
<evidence type="ECO:0000256" key="1">
    <source>
        <dbReference type="ARBA" id="ARBA00001971"/>
    </source>
</evidence>
<dbReference type="EMBL" id="ML994630">
    <property type="protein sequence ID" value="KAF2186298.1"/>
    <property type="molecule type" value="Genomic_DNA"/>
</dbReference>
<keyword evidence="4 7" id="KW-0560">Oxidoreductase</keyword>
<dbReference type="InterPro" id="IPR001128">
    <property type="entry name" value="Cyt_P450"/>
</dbReference>
<dbReference type="Gene3D" id="1.10.630.10">
    <property type="entry name" value="Cytochrome P450"/>
    <property type="match status" value="1"/>
</dbReference>
<sequence length="425" mass="49204">MPFTITVFGFLENSFHGSYVWWTWAVVFVLSLVLGFVHFVHFFNSIADSRRSPKLPIALGDEIPSKKERIQRYSTDTRNLLINGYTKFKDQVFGIDTTEEYTKLGNLTEEQIYVVNKELNPSLLIHQLVQDFWPVDDFESFTPVKAYPKINRLVSRVCARFFQGTDAAHDERWLDVAADYIHSAIVWTGNLKKWPRYLRPLVWRFVSGRHNMMNQFEIGKYIAMSTTVMQCLIDVSVYNQYVPELREEISRVLEASGGVVTKQSLQQMFKLDSFIKETQRLNAPDLMSFQRKVQAPLTLSNGVLIPKGARLMLPTGAINMDAQIFEGPEHFDGLRFYKKRLESEESRNKYQLVTVGKTDLAWGYGRHACPGRFIADVTIKLIMIEFLMKYDMKRPESGARPKNIEFEGVLTPDPDWELLFKCRSC</sequence>
<protein>
    <submittedName>
        <fullName evidence="9">Cytochrome P450</fullName>
    </submittedName>
</protein>
<dbReference type="GO" id="GO:0004497">
    <property type="term" value="F:monooxygenase activity"/>
    <property type="evidence" value="ECO:0007669"/>
    <property type="project" value="UniProtKB-KW"/>
</dbReference>
<dbReference type="PROSITE" id="PS00086">
    <property type="entry name" value="CYTOCHROME_P450"/>
    <property type="match status" value="1"/>
</dbReference>
<evidence type="ECO:0000313" key="10">
    <source>
        <dbReference type="Proteomes" id="UP000800200"/>
    </source>
</evidence>
<organism evidence="9 10">
    <name type="scientific">Zopfia rhizophila CBS 207.26</name>
    <dbReference type="NCBI Taxonomy" id="1314779"/>
    <lineage>
        <taxon>Eukaryota</taxon>
        <taxon>Fungi</taxon>
        <taxon>Dikarya</taxon>
        <taxon>Ascomycota</taxon>
        <taxon>Pezizomycotina</taxon>
        <taxon>Dothideomycetes</taxon>
        <taxon>Dothideomycetes incertae sedis</taxon>
        <taxon>Zopfiaceae</taxon>
        <taxon>Zopfia</taxon>
    </lineage>
</organism>
<feature type="binding site" description="axial binding residue" evidence="6">
    <location>
        <position position="369"/>
    </location>
    <ligand>
        <name>heme</name>
        <dbReference type="ChEBI" id="CHEBI:30413"/>
    </ligand>
    <ligandPart>
        <name>Fe</name>
        <dbReference type="ChEBI" id="CHEBI:18248"/>
    </ligandPart>
</feature>
<comment type="similarity">
    <text evidence="2 7">Belongs to the cytochrome P450 family.</text>
</comment>
<dbReference type="PRINTS" id="PR00465">
    <property type="entry name" value="EP450IV"/>
</dbReference>
<accession>A0A6A6E753</accession>
<evidence type="ECO:0000256" key="7">
    <source>
        <dbReference type="RuleBase" id="RU000461"/>
    </source>
</evidence>
<keyword evidence="8" id="KW-0472">Membrane</keyword>
<dbReference type="GO" id="GO:0020037">
    <property type="term" value="F:heme binding"/>
    <property type="evidence" value="ECO:0007669"/>
    <property type="project" value="InterPro"/>
</dbReference>
<dbReference type="AlphaFoldDB" id="A0A6A6E753"/>
<proteinExistence type="inferred from homology"/>